<dbReference type="InterPro" id="IPR004869">
    <property type="entry name" value="MMPL_dom"/>
</dbReference>
<dbReference type="SUPFAM" id="SSF82866">
    <property type="entry name" value="Multidrug efflux transporter AcrB transmembrane domain"/>
    <property type="match status" value="1"/>
</dbReference>
<evidence type="ECO:0000259" key="13">
    <source>
        <dbReference type="Pfam" id="PF22599"/>
    </source>
</evidence>
<dbReference type="AlphaFoldDB" id="A0A6J7U1R9"/>
<feature type="transmembrane region" description="Helical" evidence="10">
    <location>
        <begin position="392"/>
        <end position="416"/>
    </location>
</feature>
<feature type="region of interest" description="Disordered" evidence="9">
    <location>
        <begin position="119"/>
        <end position="160"/>
    </location>
</feature>
<evidence type="ECO:0000256" key="9">
    <source>
        <dbReference type="SAM" id="MobiDB-lite"/>
    </source>
</evidence>
<name>A0A6J7U1R9_9ZZZZ</name>
<evidence type="ECO:0000256" key="10">
    <source>
        <dbReference type="SAM" id="Phobius"/>
    </source>
</evidence>
<evidence type="ECO:0000256" key="4">
    <source>
        <dbReference type="ARBA" id="ARBA00022692"/>
    </source>
</evidence>
<dbReference type="InterPro" id="IPR048631">
    <property type="entry name" value="SecD_1st"/>
</dbReference>
<feature type="transmembrane region" description="Helical" evidence="10">
    <location>
        <begin position="339"/>
        <end position="359"/>
    </location>
</feature>
<protein>
    <submittedName>
        <fullName evidence="14">Unannotated protein</fullName>
    </submittedName>
</protein>
<dbReference type="GO" id="GO:0015450">
    <property type="term" value="F:protein-transporting ATPase activity"/>
    <property type="evidence" value="ECO:0007669"/>
    <property type="project" value="InterPro"/>
</dbReference>
<keyword evidence="3" id="KW-1003">Cell membrane</keyword>
<evidence type="ECO:0000256" key="5">
    <source>
        <dbReference type="ARBA" id="ARBA00022927"/>
    </source>
</evidence>
<dbReference type="Gene3D" id="3.30.1360.200">
    <property type="match status" value="1"/>
</dbReference>
<dbReference type="GO" id="GO:0005886">
    <property type="term" value="C:plasma membrane"/>
    <property type="evidence" value="ECO:0007669"/>
    <property type="project" value="TreeGrafter"/>
</dbReference>
<gene>
    <name evidence="14" type="ORF">UFOPK4345_00195</name>
</gene>
<dbReference type="Gene3D" id="1.20.1640.10">
    <property type="entry name" value="Multidrug efflux transporter AcrB transmembrane domain"/>
    <property type="match status" value="1"/>
</dbReference>
<accession>A0A6J7U1R9</accession>
<feature type="transmembrane region" description="Helical" evidence="10">
    <location>
        <begin position="469"/>
        <end position="497"/>
    </location>
</feature>
<evidence type="ECO:0000256" key="2">
    <source>
        <dbReference type="ARBA" id="ARBA00022448"/>
    </source>
</evidence>
<evidence type="ECO:0000256" key="8">
    <source>
        <dbReference type="ARBA" id="ARBA00023136"/>
    </source>
</evidence>
<dbReference type="PANTHER" id="PTHR30081:SF1">
    <property type="entry name" value="PROTEIN TRANSLOCASE SUBUNIT SECD"/>
    <property type="match status" value="1"/>
</dbReference>
<proteinExistence type="inferred from homology"/>
<feature type="domain" description="SecDF P1 head subdomain" evidence="13">
    <location>
        <begin position="218"/>
        <end position="320"/>
    </location>
</feature>
<evidence type="ECO:0000259" key="11">
    <source>
        <dbReference type="Pfam" id="PF03176"/>
    </source>
</evidence>
<keyword evidence="5" id="KW-0653">Protein transport</keyword>
<keyword evidence="2" id="KW-0813">Transport</keyword>
<evidence type="ECO:0000313" key="14">
    <source>
        <dbReference type="EMBL" id="CAB5059615.1"/>
    </source>
</evidence>
<evidence type="ECO:0000256" key="1">
    <source>
        <dbReference type="ARBA" id="ARBA00004141"/>
    </source>
</evidence>
<dbReference type="GO" id="GO:0006886">
    <property type="term" value="P:intracellular protein transport"/>
    <property type="evidence" value="ECO:0007669"/>
    <property type="project" value="InterPro"/>
</dbReference>
<reference evidence="14" key="1">
    <citation type="submission" date="2020-05" db="EMBL/GenBank/DDBJ databases">
        <authorList>
            <person name="Chiriac C."/>
            <person name="Salcher M."/>
            <person name="Ghai R."/>
            <person name="Kavagutti S V."/>
        </authorList>
    </citation>
    <scope>NUCLEOTIDE SEQUENCE</scope>
</reference>
<keyword evidence="4 10" id="KW-0812">Transmembrane</keyword>
<evidence type="ECO:0000256" key="3">
    <source>
        <dbReference type="ARBA" id="ARBA00022475"/>
    </source>
</evidence>
<dbReference type="InterPro" id="IPR055344">
    <property type="entry name" value="SecD_SecF_C_bact"/>
</dbReference>
<feature type="domain" description="Membrane transport protein MMPL" evidence="11">
    <location>
        <begin position="338"/>
        <end position="499"/>
    </location>
</feature>
<evidence type="ECO:0000259" key="12">
    <source>
        <dbReference type="Pfam" id="PF21760"/>
    </source>
</evidence>
<dbReference type="Pfam" id="PF21760">
    <property type="entry name" value="SecD_1st"/>
    <property type="match status" value="1"/>
</dbReference>
<comment type="subcellular location">
    <subcellularLocation>
        <location evidence="1">Membrane</location>
        <topology evidence="1">Multi-pass membrane protein</topology>
    </subcellularLocation>
</comment>
<dbReference type="HAMAP" id="MF_01463_B">
    <property type="entry name" value="SecD_B"/>
    <property type="match status" value="1"/>
</dbReference>
<keyword evidence="7" id="KW-0811">Translocation</keyword>
<dbReference type="NCBIfam" id="TIGR00916">
    <property type="entry name" value="2A0604s01"/>
    <property type="match status" value="1"/>
</dbReference>
<feature type="transmembrane region" description="Helical" evidence="10">
    <location>
        <begin position="366"/>
        <end position="386"/>
    </location>
</feature>
<dbReference type="PANTHER" id="PTHR30081">
    <property type="entry name" value="PROTEIN-EXPORT MEMBRANE PROTEIN SEC"/>
    <property type="match status" value="1"/>
</dbReference>
<dbReference type="Gene3D" id="3.30.70.3220">
    <property type="match status" value="1"/>
</dbReference>
<dbReference type="EMBL" id="CAFBQV010000015">
    <property type="protein sequence ID" value="CAB5059615.1"/>
    <property type="molecule type" value="Genomic_DNA"/>
</dbReference>
<evidence type="ECO:0000256" key="6">
    <source>
        <dbReference type="ARBA" id="ARBA00022989"/>
    </source>
</evidence>
<feature type="compositionally biased region" description="Low complexity" evidence="9">
    <location>
        <begin position="124"/>
        <end position="140"/>
    </location>
</feature>
<feature type="domain" description="Protein translocase subunit SecDF P1" evidence="12">
    <location>
        <begin position="57"/>
        <end position="112"/>
    </location>
</feature>
<sequence>MNKRRHIISLVLLVVVVLGSFTANLIAGNKPALGLDLQGGASVTLQPEGEFDKANLDVAVEIIRARVDSIGVAEPEIILQGGTVIVNLPGVKDQQQALDIIGRTGELLLRPVLQTGMLNENSSTTNAGDTTQDTTQDTKQPAVTDTVPVAGGPGSSRHINTSAVTTTTVPVLDSATVAPTDASAAPKVELGTDPNDPTQTVLLLDKQGIAYVVGPAGASGKVFKNDARADVQTGEWTVVVSLRDGAEGDVQWNKMAAACFNRTEVCPTGQLAMVLDGTVISAPTVNEPEFTGGSVQISGSFTAEEAQDLAKILEFGAVPVRFGVSQAQTVSATLGTDSLRAAMISGLVGILLVLILLIAYYRLMALFVFAGMTISIALLWSLISVLSRTNGLALSLSGIAGIIVSIGIAVDSYIVFFERIKDEIRVGKTLKNSVIRSFESAWRTIVAADTVSFLCAAVLWFLTVGSVRGFAFFLGISALTDLFITFFFTRSAVLLFARSKRVQGKKILGIQTVKPEV</sequence>
<dbReference type="Pfam" id="PF03176">
    <property type="entry name" value="MMPL"/>
    <property type="match status" value="1"/>
</dbReference>
<feature type="transmembrane region" description="Helical" evidence="10">
    <location>
        <begin position="441"/>
        <end position="463"/>
    </location>
</feature>
<dbReference type="InterPro" id="IPR022813">
    <property type="entry name" value="SecD/SecF_arch_bac"/>
</dbReference>
<keyword evidence="8 10" id="KW-0472">Membrane</keyword>
<keyword evidence="6 10" id="KW-1133">Transmembrane helix</keyword>
<evidence type="ECO:0000256" key="7">
    <source>
        <dbReference type="ARBA" id="ARBA00023010"/>
    </source>
</evidence>
<dbReference type="InterPro" id="IPR001036">
    <property type="entry name" value="Acrflvin-R"/>
</dbReference>
<dbReference type="InterPro" id="IPR054384">
    <property type="entry name" value="SecDF_P1_head"/>
</dbReference>
<dbReference type="PRINTS" id="PR00702">
    <property type="entry name" value="ACRIFLAVINRP"/>
</dbReference>
<dbReference type="InterPro" id="IPR005791">
    <property type="entry name" value="SecD"/>
</dbReference>
<dbReference type="Pfam" id="PF22599">
    <property type="entry name" value="SecDF_P1_head"/>
    <property type="match status" value="1"/>
</dbReference>
<organism evidence="14">
    <name type="scientific">freshwater metagenome</name>
    <dbReference type="NCBI Taxonomy" id="449393"/>
    <lineage>
        <taxon>unclassified sequences</taxon>
        <taxon>metagenomes</taxon>
        <taxon>ecological metagenomes</taxon>
    </lineage>
</organism>
<dbReference type="NCBIfam" id="TIGR01129">
    <property type="entry name" value="secD"/>
    <property type="match status" value="1"/>
</dbReference>